<protein>
    <submittedName>
        <fullName evidence="1">Uncharacterized protein</fullName>
    </submittedName>
</protein>
<keyword evidence="2" id="KW-1185">Reference proteome</keyword>
<dbReference type="Proteomes" id="UP000298484">
    <property type="component" value="Unassembled WGS sequence"/>
</dbReference>
<accession>A0A4Y9ACR3</accession>
<name>A0A4Y9ACR3_9BACI</name>
<reference evidence="1 2" key="1">
    <citation type="submission" date="2019-03" db="EMBL/GenBank/DDBJ databases">
        <title>Genome sequence of Lentibacillus salicampi ATCC BAA-719.</title>
        <authorList>
            <person name="Maclea K.S."/>
            <person name="Simoes Junior M."/>
        </authorList>
    </citation>
    <scope>NUCLEOTIDE SEQUENCE [LARGE SCALE GENOMIC DNA]</scope>
    <source>
        <strain evidence="1 2">ATCC BAA-719</strain>
    </source>
</reference>
<dbReference type="OrthoDB" id="9775296at2"/>
<dbReference type="EMBL" id="SRHY01000008">
    <property type="protein sequence ID" value="TFJ93225.1"/>
    <property type="molecule type" value="Genomic_DNA"/>
</dbReference>
<gene>
    <name evidence="1" type="ORF">E4U82_07760</name>
</gene>
<sequence length="76" mass="8824">MQAKVLVPAVTETEFEQNSQDLDEFQYEGQVAKFLTANEMAGFMLDLYDSNKIVGIVDESTYEYQLKDPIFPFREF</sequence>
<organism evidence="1 2">
    <name type="scientific">Lentibacillus salicampi</name>
    <dbReference type="NCBI Taxonomy" id="175306"/>
    <lineage>
        <taxon>Bacteria</taxon>
        <taxon>Bacillati</taxon>
        <taxon>Bacillota</taxon>
        <taxon>Bacilli</taxon>
        <taxon>Bacillales</taxon>
        <taxon>Bacillaceae</taxon>
        <taxon>Lentibacillus</taxon>
    </lineage>
</organism>
<proteinExistence type="predicted"/>
<dbReference type="AlphaFoldDB" id="A0A4Y9ACR3"/>
<comment type="caution">
    <text evidence="1">The sequence shown here is derived from an EMBL/GenBank/DDBJ whole genome shotgun (WGS) entry which is preliminary data.</text>
</comment>
<evidence type="ECO:0000313" key="2">
    <source>
        <dbReference type="Proteomes" id="UP000298484"/>
    </source>
</evidence>
<evidence type="ECO:0000313" key="1">
    <source>
        <dbReference type="EMBL" id="TFJ93225.1"/>
    </source>
</evidence>